<dbReference type="PANTHER" id="PTHR13464">
    <property type="entry name" value="TRANSCRIPTIONAL REGULATOR PROTEIN HCNGP"/>
    <property type="match status" value="1"/>
</dbReference>
<evidence type="ECO:0000313" key="2">
    <source>
        <dbReference type="EMBL" id="CAD8688464.1"/>
    </source>
</evidence>
<dbReference type="PANTHER" id="PTHR13464:SF0">
    <property type="entry name" value="SAP30-BINDING PROTEIN"/>
    <property type="match status" value="1"/>
</dbReference>
<name>A0A7S0RV32_9CHLO</name>
<dbReference type="Pfam" id="PF07818">
    <property type="entry name" value="HCNGP"/>
    <property type="match status" value="1"/>
</dbReference>
<dbReference type="GO" id="GO:0005634">
    <property type="term" value="C:nucleus"/>
    <property type="evidence" value="ECO:0007669"/>
    <property type="project" value="TreeGrafter"/>
</dbReference>
<protein>
    <recommendedName>
        <fullName evidence="3">SAP30-binding protein</fullName>
    </recommendedName>
</protein>
<organism evidence="2">
    <name type="scientific">Chlamydomonas leiostraca</name>
    <dbReference type="NCBI Taxonomy" id="1034604"/>
    <lineage>
        <taxon>Eukaryota</taxon>
        <taxon>Viridiplantae</taxon>
        <taxon>Chlorophyta</taxon>
        <taxon>core chlorophytes</taxon>
        <taxon>Chlorophyceae</taxon>
        <taxon>CS clade</taxon>
        <taxon>Chlamydomonadales</taxon>
        <taxon>Chlamydomonadaceae</taxon>
        <taxon>Chlamydomonas</taxon>
    </lineage>
</organism>
<dbReference type="AlphaFoldDB" id="A0A7S0RV32"/>
<sequence>MSALGLGDYGSDDEDDRMTSEEQKDEQTDDAQLQGVAGPARPFSAAPDVDMYSGPGIPGSDDEARPSGEGMDADVGQPSSSEDVWSRLPAELRQPPPGEHSQAAEKRLYSIYDTTQRNQRSFIESLRNNRNYSNPDLLQQLMQVYHLKGTGTAFPPDVFDPDALPREDYADALLSALDREQEARRSARANAPPGAAVIQFERAQGAGAGLPASRSASDLAGAGGAPAAGGSTVGASLVNVAALREQVAKNAAAMAAAGASAAAGRKSKWDNR</sequence>
<evidence type="ECO:0008006" key="3">
    <source>
        <dbReference type="Google" id="ProtNLM"/>
    </source>
</evidence>
<dbReference type="InterPro" id="IPR012479">
    <property type="entry name" value="SAP30BP"/>
</dbReference>
<evidence type="ECO:0000256" key="1">
    <source>
        <dbReference type="SAM" id="MobiDB-lite"/>
    </source>
</evidence>
<feature type="compositionally biased region" description="Basic and acidic residues" evidence="1">
    <location>
        <begin position="17"/>
        <end position="26"/>
    </location>
</feature>
<proteinExistence type="predicted"/>
<gene>
    <name evidence="2" type="ORF">CLEI1391_LOCUS13991</name>
</gene>
<accession>A0A7S0RV32</accession>
<feature type="region of interest" description="Disordered" evidence="1">
    <location>
        <begin position="1"/>
        <end position="105"/>
    </location>
</feature>
<dbReference type="EMBL" id="HBFB01024921">
    <property type="protein sequence ID" value="CAD8688464.1"/>
    <property type="molecule type" value="Transcribed_RNA"/>
</dbReference>
<reference evidence="2" key="1">
    <citation type="submission" date="2021-01" db="EMBL/GenBank/DDBJ databases">
        <authorList>
            <person name="Corre E."/>
            <person name="Pelletier E."/>
            <person name="Niang G."/>
            <person name="Scheremetjew M."/>
            <person name="Finn R."/>
            <person name="Kale V."/>
            <person name="Holt S."/>
            <person name="Cochrane G."/>
            <person name="Meng A."/>
            <person name="Brown T."/>
            <person name="Cohen L."/>
        </authorList>
    </citation>
    <scope>NUCLEOTIDE SEQUENCE</scope>
    <source>
        <strain evidence="2">SAG 11-49</strain>
    </source>
</reference>
<feature type="region of interest" description="Disordered" evidence="1">
    <location>
        <begin position="209"/>
        <end position="230"/>
    </location>
</feature>
<dbReference type="GO" id="GO:0006355">
    <property type="term" value="P:regulation of DNA-templated transcription"/>
    <property type="evidence" value="ECO:0007669"/>
    <property type="project" value="InterPro"/>
</dbReference>